<dbReference type="RefSeq" id="WP_148697598.1">
    <property type="nucleotide sequence ID" value="NZ_CP017834.1"/>
</dbReference>
<comment type="caution">
    <text evidence="2">Lacks conserved residue(s) required for the propagation of feature annotation.</text>
</comment>
<dbReference type="Pfam" id="PF00072">
    <property type="entry name" value="Response_reg"/>
    <property type="match status" value="1"/>
</dbReference>
<evidence type="ECO:0000256" key="3">
    <source>
        <dbReference type="PROSITE-ProRule" id="PRU00339"/>
    </source>
</evidence>
<dbReference type="SMART" id="SM00028">
    <property type="entry name" value="TPR"/>
    <property type="match status" value="4"/>
</dbReference>
<dbReference type="InterPro" id="IPR011006">
    <property type="entry name" value="CheY-like_superfamily"/>
</dbReference>
<dbReference type="PROSITE" id="PS50110">
    <property type="entry name" value="RESPONSE_REGULATORY"/>
    <property type="match status" value="1"/>
</dbReference>
<evidence type="ECO:0000256" key="1">
    <source>
        <dbReference type="ARBA" id="ARBA00022553"/>
    </source>
</evidence>
<evidence type="ECO:0000313" key="6">
    <source>
        <dbReference type="Proteomes" id="UP000184731"/>
    </source>
</evidence>
<dbReference type="Gene3D" id="1.25.40.10">
    <property type="entry name" value="Tetratricopeptide repeat domain"/>
    <property type="match status" value="2"/>
</dbReference>
<keyword evidence="1" id="KW-0597">Phosphoprotein</keyword>
<gene>
    <name evidence="5" type="ORF">AXG55_08025</name>
</gene>
<dbReference type="PROSITE" id="PS50005">
    <property type="entry name" value="TPR"/>
    <property type="match status" value="1"/>
</dbReference>
<accession>A0A1L4D0X3</accession>
<dbReference type="AlphaFoldDB" id="A0A1L4D0X3"/>
<dbReference type="OrthoDB" id="5469194at2"/>
<dbReference type="GO" id="GO:0000160">
    <property type="term" value="P:phosphorelay signal transduction system"/>
    <property type="evidence" value="ECO:0007669"/>
    <property type="project" value="InterPro"/>
</dbReference>
<name>A0A1L4D0X3_9BACT</name>
<dbReference type="SUPFAM" id="SSF52172">
    <property type="entry name" value="CheY-like"/>
    <property type="match status" value="1"/>
</dbReference>
<dbReference type="InterPro" id="IPR019734">
    <property type="entry name" value="TPR_rpt"/>
</dbReference>
<evidence type="ECO:0000313" key="5">
    <source>
        <dbReference type="EMBL" id="APJ03855.1"/>
    </source>
</evidence>
<dbReference type="Proteomes" id="UP000184731">
    <property type="component" value="Chromosome"/>
</dbReference>
<dbReference type="KEGG" id="saqi:AXG55_08025"/>
<feature type="domain" description="Response regulatory" evidence="4">
    <location>
        <begin position="242"/>
        <end position="359"/>
    </location>
</feature>
<dbReference type="InterPro" id="IPR001789">
    <property type="entry name" value="Sig_transdc_resp-reg_receiver"/>
</dbReference>
<dbReference type="InterPro" id="IPR011990">
    <property type="entry name" value="TPR-like_helical_dom_sf"/>
</dbReference>
<proteinExistence type="predicted"/>
<dbReference type="PANTHER" id="PTHR44591">
    <property type="entry name" value="STRESS RESPONSE REGULATOR PROTEIN 1"/>
    <property type="match status" value="1"/>
</dbReference>
<dbReference type="PANTHER" id="PTHR44591:SF3">
    <property type="entry name" value="RESPONSE REGULATORY DOMAIN-CONTAINING PROTEIN"/>
    <property type="match status" value="1"/>
</dbReference>
<dbReference type="Gene3D" id="3.40.50.2300">
    <property type="match status" value="1"/>
</dbReference>
<reference evidence="5 6" key="1">
    <citation type="submission" date="2016-10" db="EMBL/GenBank/DDBJ databases">
        <title>Silvanigrella aquatica sp. nov., isolated from a freshwater lake located in the Black Forest, Germany, description of Silvanigrellaceae fam. nov., Silvanigrellales ord. nov., reclassification of the order Bdellovibrionales in the class Oligoflexia, reclassification of the families Bacteriovoracaceae and Halobacteriovoraceae in the new order Bacteriovoracales ord. nov., and reclassification of the family Pseudobacteriovoracaceae in the order Oligoflexiales.</title>
        <authorList>
            <person name="Hahn M.W."/>
            <person name="Schmidt J."/>
            <person name="Koll U."/>
            <person name="Rohde M."/>
            <person name="Verbag S."/>
            <person name="Pitt A."/>
            <person name="Nakai R."/>
            <person name="Naganuma T."/>
            <person name="Lang E."/>
        </authorList>
    </citation>
    <scope>NUCLEOTIDE SEQUENCE [LARGE SCALE GENOMIC DNA]</scope>
    <source>
        <strain evidence="5 6">MWH-Nonnen-W8red</strain>
    </source>
</reference>
<organism evidence="5 6">
    <name type="scientific">Silvanigrella aquatica</name>
    <dbReference type="NCBI Taxonomy" id="1915309"/>
    <lineage>
        <taxon>Bacteria</taxon>
        <taxon>Pseudomonadati</taxon>
        <taxon>Bdellovibrionota</taxon>
        <taxon>Oligoflexia</taxon>
        <taxon>Silvanigrellales</taxon>
        <taxon>Silvanigrellaceae</taxon>
        <taxon>Silvanigrella</taxon>
    </lineage>
</organism>
<dbReference type="STRING" id="1915309.AXG55_08025"/>
<keyword evidence="6" id="KW-1185">Reference proteome</keyword>
<dbReference type="SUPFAM" id="SSF48452">
    <property type="entry name" value="TPR-like"/>
    <property type="match status" value="1"/>
</dbReference>
<feature type="repeat" description="TPR" evidence="3">
    <location>
        <begin position="437"/>
        <end position="470"/>
    </location>
</feature>
<keyword evidence="3" id="KW-0802">TPR repeat</keyword>
<dbReference type="InterPro" id="IPR050595">
    <property type="entry name" value="Bact_response_regulator"/>
</dbReference>
<protein>
    <recommendedName>
        <fullName evidence="4">Response regulatory domain-containing protein</fullName>
    </recommendedName>
</protein>
<dbReference type="SMART" id="SM00448">
    <property type="entry name" value="REC"/>
    <property type="match status" value="1"/>
</dbReference>
<dbReference type="EMBL" id="CP017834">
    <property type="protein sequence ID" value="APJ03855.1"/>
    <property type="molecule type" value="Genomic_DNA"/>
</dbReference>
<evidence type="ECO:0000259" key="4">
    <source>
        <dbReference type="PROSITE" id="PS50110"/>
    </source>
</evidence>
<sequence>MTNISLLDKEKCVIVILETISPIQQMYMSAFINIDYKLVSPFSDLNELINYIRESHVDWCILSLEHLVNTNLIDFLNNLYRSSKNQLLTISIINKENDNINLLLSLFEQGLFSNFLKPISMEDFEKQLQDLLESVNILKGNYTLVSSNFIRNILKQNKMYKDLLQFEKSILDFFPGSPRCLINLAEAECLNKDFSSATKTIAQAKFIDPESESQCNIIYEKYLKHLNEVSKEENKNILGIQNCMIIDPDSDVQYYVSETLKRLGVIDCQKITDGDSALEYLTKNKEPDLIIMEWKIPKISGVALVQRIRKLGFNQCFIVIISSLVKVTEHPLLQEVGVDTIIEKPFDGEKLSKELIGVTQRDRKPLEQRSLERKIRLLLSSKKVDEAKKLLDEYLSRSQISKYSKFQMQAEYEYETENYGAASKLALNVLKSVGGSVLLFSLLGKCFLKLKDFKSAMKCFEKAHELSPTNMDRILTLVDLKQESGNVAEAGILLESAKKIDSTSTEVIEMDYRIAIKNSDTEKASNILKNLNSLTGVIGLINNDAVSKILAGKFEEGIDLYKNALNSLSDDLNEYKELITYNLALAYVRNKDLQKSLEILDSLKLNPNARVYKKVKSIRTKIKYALLNKGQLENLENLFENKEGVENKNTSNVSNENDETAGMTIYENILNEIERKSEIKKGSRCCYKIYNRVENN</sequence>
<dbReference type="Pfam" id="PF00515">
    <property type="entry name" value="TPR_1"/>
    <property type="match status" value="1"/>
</dbReference>
<evidence type="ECO:0000256" key="2">
    <source>
        <dbReference type="PROSITE-ProRule" id="PRU00169"/>
    </source>
</evidence>
<dbReference type="CDD" id="cd00156">
    <property type="entry name" value="REC"/>
    <property type="match status" value="1"/>
</dbReference>